<dbReference type="Proteomes" id="UP000249723">
    <property type="component" value="Unassembled WGS sequence"/>
</dbReference>
<name>A0A2X0L0J0_9BASI</name>
<evidence type="ECO:0000256" key="1">
    <source>
        <dbReference type="SAM" id="MobiDB-lite"/>
    </source>
</evidence>
<feature type="compositionally biased region" description="Polar residues" evidence="1">
    <location>
        <begin position="323"/>
        <end position="338"/>
    </location>
</feature>
<protein>
    <submittedName>
        <fullName evidence="2">BZ3500_MvSof-1268-A1-R1_Chr3-3g06390 protein</fullName>
    </submittedName>
</protein>
<sequence length="506" mass="54458">MAMLKKKGSTSKSSRSKKALIEDENQTHPGSMTMTTTSIKATVVLTQHNTSSSSSALTSSTGGGAGGNVLSDSTGNTPLGRHQSLESNGKTPTTIQRTATTAQQGGGGGLSSIHLMAMWENFQLEAEAQKRALKKKERSRLDTFKRHIASTITQLDPRLRALPLERAIDEFENDLEKALRAIVLEELNAQQQPLLQSASGADIGGATTTEKGGRKRKRLVGTSPTRPTHLGSDAGPDPSSSTNLQGSIKKARSTASTSAAATLGLGVPSSSRRPVQAPSPGVRSVSGKRTISAHGSPSTTAPRQTRATARSTRPETTWRVRASTASSTSFIHNPNLPQTPHGLTLKSGQQKGQARAPRRGESILMRSVNDSPLLGELVADDSEEGEQEEEEDGDEYLDTEWSMVSPPPTLLSTKNGKTAKNKTKDKDPKGKRKASSSSVVPPSQQTFRVDLPANAPRYTQEEARKVREQVEREVRERMVEDLRKKLDATVLEKGERERLLGVLNQL</sequence>
<feature type="compositionally biased region" description="Acidic residues" evidence="1">
    <location>
        <begin position="378"/>
        <end position="398"/>
    </location>
</feature>
<feature type="region of interest" description="Disordered" evidence="1">
    <location>
        <begin position="195"/>
        <end position="465"/>
    </location>
</feature>
<evidence type="ECO:0000313" key="3">
    <source>
        <dbReference type="Proteomes" id="UP000249723"/>
    </source>
</evidence>
<reference evidence="3" key="1">
    <citation type="submission" date="2016-10" db="EMBL/GenBank/DDBJ databases">
        <authorList>
            <person name="Jeantristanb JTB J.-T."/>
            <person name="Ricardo R."/>
        </authorList>
    </citation>
    <scope>NUCLEOTIDE SEQUENCE [LARGE SCALE GENOMIC DNA]</scope>
</reference>
<feature type="compositionally biased region" description="Low complexity" evidence="1">
    <location>
        <begin position="297"/>
        <end position="311"/>
    </location>
</feature>
<organism evidence="2 3">
    <name type="scientific">Microbotryum saponariae</name>
    <dbReference type="NCBI Taxonomy" id="289078"/>
    <lineage>
        <taxon>Eukaryota</taxon>
        <taxon>Fungi</taxon>
        <taxon>Dikarya</taxon>
        <taxon>Basidiomycota</taxon>
        <taxon>Pucciniomycotina</taxon>
        <taxon>Microbotryomycetes</taxon>
        <taxon>Microbotryales</taxon>
        <taxon>Microbotryaceae</taxon>
        <taxon>Microbotryum</taxon>
    </lineage>
</organism>
<dbReference type="EMBL" id="FMWP01000094">
    <property type="protein sequence ID" value="SCZ97816.1"/>
    <property type="molecule type" value="Genomic_DNA"/>
</dbReference>
<feature type="compositionally biased region" description="Low complexity" evidence="1">
    <location>
        <begin position="253"/>
        <end position="262"/>
    </location>
</feature>
<feature type="compositionally biased region" description="Low complexity" evidence="1">
    <location>
        <begin position="435"/>
        <end position="445"/>
    </location>
</feature>
<feature type="region of interest" description="Disordered" evidence="1">
    <location>
        <begin position="52"/>
        <end position="95"/>
    </location>
</feature>
<keyword evidence="3" id="KW-1185">Reference proteome</keyword>
<accession>A0A2X0L0J0</accession>
<dbReference type="AlphaFoldDB" id="A0A2X0L0J0"/>
<feature type="compositionally biased region" description="Polar residues" evidence="1">
    <location>
        <begin position="287"/>
        <end position="296"/>
    </location>
</feature>
<evidence type="ECO:0000313" key="2">
    <source>
        <dbReference type="EMBL" id="SCZ97816.1"/>
    </source>
</evidence>
<gene>
    <name evidence="2" type="ORF">BZ3500_MVSOF-1268-A1-R1_CHR3-3G06390</name>
</gene>
<feature type="region of interest" description="Disordered" evidence="1">
    <location>
        <begin position="1"/>
        <end position="35"/>
    </location>
</feature>
<feature type="compositionally biased region" description="Basic residues" evidence="1">
    <location>
        <begin position="1"/>
        <end position="18"/>
    </location>
</feature>
<proteinExistence type="predicted"/>